<feature type="domain" description="Glycosyl hydrolase-like 10" evidence="2">
    <location>
        <begin position="47"/>
        <end position="423"/>
    </location>
</feature>
<accession>A0A5C8CIE7</accession>
<sequence length="603" mass="71187">MKKIIIFIFILIILSCETINIIIPNDIKKSLVRSMEENREDNPIYREFRAAWFSTVVNIDFPIKNGSEMEQKHLIVKHLETLNKNNFNAVFVQVKPDAGVIFNSKINPTTRYFFGNDSTNERDEYPFKTDLLEFIIEEAHKRNIEVHAWFNPYRISLTYNAKKSYKEQFSKKNFIHTYVSNNLKPIYWFDKRLYLDPGEPISEKYVIDSVIEVVENYDIDGVHFDDYFYQNAAKGKTYKDWDDKISASKYGKEAGYDIANKSYDDYGVNGLYAWRRNNINNLVGKLYEEIKKRKPYVKWTISPAGVWRNKNKLSEYKGSEYGSDTKSYNPNFDALHADVLLWMLNGEKTESLSNSTEKDGINKMYIDAIIPQIYWSSEHKLIPFNIIVNWWIEEAKKSTNNNLADLYIGHALYRMGSSNSSENWQNTNLLSEQINYIRKEGKKFIKGSAFFTMHNMYKNDINTKNYGSEAIKYIKENNYIFKAIIPKMNTMKYLNETPLKLENPKIKKHFNYIEISFTDPNEYKLDDYSHPKVGTSVYYAVYRRNIKEAGIELIDKIRRTNYNTNAKIIYKDKTINKKSNYVYYITALDRIHNESDYLEIVYK</sequence>
<evidence type="ECO:0000259" key="2">
    <source>
        <dbReference type="Pfam" id="PF02638"/>
    </source>
</evidence>
<evidence type="ECO:0000313" key="4">
    <source>
        <dbReference type="Proteomes" id="UP000325116"/>
    </source>
</evidence>
<gene>
    <name evidence="3" type="ORF">EPJ80_03475</name>
</gene>
<organism evidence="3 4">
    <name type="scientific">Brachyspira aalborgi</name>
    <dbReference type="NCBI Taxonomy" id="29522"/>
    <lineage>
        <taxon>Bacteria</taxon>
        <taxon>Pseudomonadati</taxon>
        <taxon>Spirochaetota</taxon>
        <taxon>Spirochaetia</taxon>
        <taxon>Brachyspirales</taxon>
        <taxon>Brachyspiraceae</taxon>
        <taxon>Brachyspira</taxon>
    </lineage>
</organism>
<keyword evidence="1" id="KW-0732">Signal</keyword>
<dbReference type="RefSeq" id="WP_147757922.1">
    <property type="nucleotide sequence ID" value="NZ_SAXT01000003.1"/>
</dbReference>
<comment type="caution">
    <text evidence="3">The sequence shown here is derived from an EMBL/GenBank/DDBJ whole genome shotgun (WGS) entry which is preliminary data.</text>
</comment>
<dbReference type="InterPro" id="IPR052177">
    <property type="entry name" value="Divisome_Glycosyl_Hydrolase"/>
</dbReference>
<dbReference type="SUPFAM" id="SSF51445">
    <property type="entry name" value="(Trans)glycosidases"/>
    <property type="match status" value="1"/>
</dbReference>
<dbReference type="PANTHER" id="PTHR43405">
    <property type="entry name" value="GLYCOSYL HYDROLASE DIGH"/>
    <property type="match status" value="1"/>
</dbReference>
<evidence type="ECO:0000256" key="1">
    <source>
        <dbReference type="ARBA" id="ARBA00022729"/>
    </source>
</evidence>
<dbReference type="Gene3D" id="3.20.20.80">
    <property type="entry name" value="Glycosidases"/>
    <property type="match status" value="1"/>
</dbReference>
<name>A0A5C8CIE7_9SPIR</name>
<dbReference type="InterPro" id="IPR017853">
    <property type="entry name" value="GH"/>
</dbReference>
<dbReference type="InterPro" id="IPR003790">
    <property type="entry name" value="GHL10"/>
</dbReference>
<dbReference type="PROSITE" id="PS51257">
    <property type="entry name" value="PROKAR_LIPOPROTEIN"/>
    <property type="match status" value="1"/>
</dbReference>
<dbReference type="EMBL" id="SAXT01000003">
    <property type="protein sequence ID" value="TXJ12675.1"/>
    <property type="molecule type" value="Genomic_DNA"/>
</dbReference>
<protein>
    <recommendedName>
        <fullName evidence="2">Glycosyl hydrolase-like 10 domain-containing protein</fullName>
    </recommendedName>
</protein>
<proteinExistence type="predicted"/>
<dbReference type="Proteomes" id="UP000325116">
    <property type="component" value="Unassembled WGS sequence"/>
</dbReference>
<dbReference type="PANTHER" id="PTHR43405:SF1">
    <property type="entry name" value="GLYCOSYL HYDROLASE DIGH"/>
    <property type="match status" value="1"/>
</dbReference>
<evidence type="ECO:0000313" key="3">
    <source>
        <dbReference type="EMBL" id="TXJ12675.1"/>
    </source>
</evidence>
<reference evidence="3 4" key="1">
    <citation type="journal article" date="1992" name="Lakartidningen">
        <title>[Penicillin V and not amoxicillin is the first choice preparation in acute otitis].</title>
        <authorList>
            <person name="Kamme C."/>
            <person name="Lundgren K."/>
            <person name="Prellner K."/>
        </authorList>
    </citation>
    <scope>NUCLEOTIDE SEQUENCE [LARGE SCALE GENOMIC DNA]</scope>
    <source>
        <strain evidence="3 4">W1</strain>
    </source>
</reference>
<dbReference type="AlphaFoldDB" id="A0A5C8CIE7"/>
<dbReference type="Pfam" id="PF02638">
    <property type="entry name" value="GHL10"/>
    <property type="match status" value="1"/>
</dbReference>